<dbReference type="Proteomes" id="UP000094065">
    <property type="component" value="Unassembled WGS sequence"/>
</dbReference>
<comment type="caution">
    <text evidence="5">The sequence shown here is derived from an EMBL/GenBank/DDBJ whole genome shotgun (WGS) entry which is preliminary data.</text>
</comment>
<comment type="similarity">
    <text evidence="3">Belongs to the THOC3 family.</text>
</comment>
<evidence type="ECO:0000256" key="1">
    <source>
        <dbReference type="ARBA" id="ARBA00022574"/>
    </source>
</evidence>
<keyword evidence="6" id="KW-1185">Reference proteome</keyword>
<dbReference type="Gene3D" id="2.130.10.10">
    <property type="entry name" value="YVTN repeat-like/Quinoprotein amine dehydrogenase"/>
    <property type="match status" value="2"/>
</dbReference>
<dbReference type="GO" id="GO:0000445">
    <property type="term" value="C:THO complex part of transcription export complex"/>
    <property type="evidence" value="ECO:0007669"/>
    <property type="project" value="TreeGrafter"/>
</dbReference>
<evidence type="ECO:0000256" key="3">
    <source>
        <dbReference type="ARBA" id="ARBA00046343"/>
    </source>
</evidence>
<dbReference type="STRING" id="1295533.A0A1E3HIX8"/>
<dbReference type="Pfam" id="PF00400">
    <property type="entry name" value="WD40"/>
    <property type="match status" value="4"/>
</dbReference>
<organism evidence="5 6">
    <name type="scientific">Cryptococcus amylolentus CBS 6039</name>
    <dbReference type="NCBI Taxonomy" id="1295533"/>
    <lineage>
        <taxon>Eukaryota</taxon>
        <taxon>Fungi</taxon>
        <taxon>Dikarya</taxon>
        <taxon>Basidiomycota</taxon>
        <taxon>Agaricomycotina</taxon>
        <taxon>Tremellomycetes</taxon>
        <taxon>Tremellales</taxon>
        <taxon>Cryptococcaceae</taxon>
        <taxon>Cryptococcus</taxon>
    </lineage>
</organism>
<dbReference type="RefSeq" id="XP_018991848.1">
    <property type="nucleotide sequence ID" value="XM_019140697.1"/>
</dbReference>
<feature type="compositionally biased region" description="Pro residues" evidence="4">
    <location>
        <begin position="347"/>
        <end position="356"/>
    </location>
</feature>
<dbReference type="EMBL" id="AWGJ01000009">
    <property type="protein sequence ID" value="ODN76317.1"/>
    <property type="molecule type" value="Genomic_DNA"/>
</dbReference>
<reference evidence="5 6" key="1">
    <citation type="submission" date="2016-06" db="EMBL/GenBank/DDBJ databases">
        <title>Evolution of pathogenesis and genome organization in the Tremellales.</title>
        <authorList>
            <person name="Cuomo C."/>
            <person name="Litvintseva A."/>
            <person name="Heitman J."/>
            <person name="Chen Y."/>
            <person name="Sun S."/>
            <person name="Springer D."/>
            <person name="Dromer F."/>
            <person name="Young S."/>
            <person name="Zeng Q."/>
            <person name="Chapman S."/>
            <person name="Gujja S."/>
            <person name="Saif S."/>
            <person name="Birren B."/>
        </authorList>
    </citation>
    <scope>NUCLEOTIDE SEQUENCE [LARGE SCALE GENOMIC DNA]</scope>
    <source>
        <strain evidence="5 6">CBS 6039</strain>
    </source>
</reference>
<evidence type="ECO:0000256" key="4">
    <source>
        <dbReference type="SAM" id="MobiDB-lite"/>
    </source>
</evidence>
<dbReference type="GeneID" id="30157553"/>
<dbReference type="PANTHER" id="PTHR22839">
    <property type="entry name" value="THO COMPLEX SUBUNIT 3 THO3"/>
    <property type="match status" value="1"/>
</dbReference>
<name>A0A1E3HIX8_9TREE</name>
<protein>
    <submittedName>
        <fullName evidence="5">Uncharacterized protein</fullName>
    </submittedName>
</protein>
<dbReference type="SMART" id="SM00320">
    <property type="entry name" value="WD40"/>
    <property type="match status" value="7"/>
</dbReference>
<dbReference type="InterPro" id="IPR001680">
    <property type="entry name" value="WD40_rpt"/>
</dbReference>
<evidence type="ECO:0000313" key="6">
    <source>
        <dbReference type="Proteomes" id="UP000094065"/>
    </source>
</evidence>
<dbReference type="AlphaFoldDB" id="A0A1E3HIX8"/>
<accession>A0A1E3HIX8</accession>
<dbReference type="InterPro" id="IPR040132">
    <property type="entry name" value="Tex1/THOC3"/>
</dbReference>
<keyword evidence="2" id="KW-0677">Repeat</keyword>
<proteinExistence type="inferred from homology"/>
<dbReference type="PANTHER" id="PTHR22839:SF0">
    <property type="entry name" value="THO COMPLEX SUBUNIT 3"/>
    <property type="match status" value="1"/>
</dbReference>
<evidence type="ECO:0000313" key="5">
    <source>
        <dbReference type="EMBL" id="ODN76317.1"/>
    </source>
</evidence>
<sequence length="507" mass="53990">MSSNNAGIDEFPYITHTARQLAPPRFSNVTEIRGLVKLVRSIAWSCDGSRAATAGEYKDIHVWDNTLHIKSAKPLPASSNPSPHSNHVTSVSWSPTDPNILLSADKTFSHGSVIAVWDLTSPSQPIATFKTPGDVISLSWHPSGHHFAAVYPMGIHDVVDFYRFSPSSIPSASSSPTPPAGKWEKRTDIVLGGSSPGIGSEEINSLRFNNSGQLVCAVSNDGSIGAWLYPLELLEGENIEAPVELENVESTVVEHSIEDQAGTAGGAASEAVVEKETDVDMANGEETGEAPSATVAPEGTAKEGSQEAEGVAAEAEPEERVAGDETASKDDVEMTENTPHSSKQPTPSRPPSPALPPSADIPETATPPAPIPAPKATHLTRVAHITPYAASLLSLSFDPLGRWFAVGGQDALLSLIDARDWICEKNWDVCSSAIRHTAFSSDGEFIAAGGDDLFIYILSTHASQVVSKIPIPATLNCLVWHPTKNILAWCHSDKKGAPLWYVVQQEV</sequence>
<dbReference type="SUPFAM" id="SSF50978">
    <property type="entry name" value="WD40 repeat-like"/>
    <property type="match status" value="1"/>
</dbReference>
<keyword evidence="1" id="KW-0853">WD repeat</keyword>
<dbReference type="InterPro" id="IPR015943">
    <property type="entry name" value="WD40/YVTN_repeat-like_dom_sf"/>
</dbReference>
<dbReference type="GO" id="GO:0006406">
    <property type="term" value="P:mRNA export from nucleus"/>
    <property type="evidence" value="ECO:0007669"/>
    <property type="project" value="InterPro"/>
</dbReference>
<evidence type="ECO:0000256" key="2">
    <source>
        <dbReference type="ARBA" id="ARBA00022737"/>
    </source>
</evidence>
<dbReference type="OrthoDB" id="340259at2759"/>
<feature type="compositionally biased region" description="Basic and acidic residues" evidence="4">
    <location>
        <begin position="318"/>
        <end position="332"/>
    </location>
</feature>
<gene>
    <name evidence="5" type="ORF">L202_06244</name>
</gene>
<feature type="region of interest" description="Disordered" evidence="4">
    <location>
        <begin position="283"/>
        <end position="375"/>
    </location>
</feature>
<dbReference type="InterPro" id="IPR036322">
    <property type="entry name" value="WD40_repeat_dom_sf"/>
</dbReference>